<keyword evidence="11" id="KW-0808">Transferase</keyword>
<keyword evidence="26" id="KW-1185">Reference proteome</keyword>
<feature type="domain" description="Pyridoxamine kinase/Phosphomethylpyrimidine kinase" evidence="24">
    <location>
        <begin position="12"/>
        <end position="262"/>
    </location>
</feature>
<dbReference type="EC" id="2.5.1.3" evidence="9"/>
<dbReference type="EC" id="2.7.1.49" evidence="8"/>
<sequence>MIPNVLTIAGTDPTGGAGIQADLKAFSANGAYGMSVVTAVVAQNTRGVGSIVAMEPGFVAEQIAAVFEDVRVDAVKIGMVANAGIADAITQSLDKYAQCPVVLDPVMVAKSGDHLLNQDDVDAIRERLVPRATLITPNLPEASVLLGREVEMGSLAEMRESLNDLRALGAKWVLLKGGHLSGAESTDILTGGDEGDTTVELTAPRVDTINDHGTGCTLSAAIAALLPQHGYEEAVRRAKDYLTHALRHADELDVGAGHGPVHHFHALWNNAPLQLQGAQR</sequence>
<evidence type="ECO:0000256" key="1">
    <source>
        <dbReference type="ARBA" id="ARBA00000151"/>
    </source>
</evidence>
<keyword evidence="15" id="KW-0784">Thiamine biosynthesis</keyword>
<evidence type="ECO:0000256" key="9">
    <source>
        <dbReference type="ARBA" id="ARBA00012830"/>
    </source>
</evidence>
<comment type="catalytic activity">
    <reaction evidence="1">
        <text>4-amino-5-hydroxymethyl-2-methylpyrimidine + ATP = 4-amino-2-methyl-5-(phosphooxymethyl)pyrimidine + ADP + H(+)</text>
        <dbReference type="Rhea" id="RHEA:23096"/>
        <dbReference type="ChEBI" id="CHEBI:15378"/>
        <dbReference type="ChEBI" id="CHEBI:16892"/>
        <dbReference type="ChEBI" id="CHEBI:30616"/>
        <dbReference type="ChEBI" id="CHEBI:58354"/>
        <dbReference type="ChEBI" id="CHEBI:456216"/>
        <dbReference type="EC" id="2.7.1.49"/>
    </reaction>
</comment>
<evidence type="ECO:0000256" key="7">
    <source>
        <dbReference type="ARBA" id="ARBA00005165"/>
    </source>
</evidence>
<accession>A0A177IM96</accession>
<keyword evidence="16" id="KW-0511">Multifunctional enzyme</keyword>
<evidence type="ECO:0000256" key="11">
    <source>
        <dbReference type="ARBA" id="ARBA00022679"/>
    </source>
</evidence>
<protein>
    <recommendedName>
        <fullName evidence="23">Thiamine biosynthesis multifunctional protein ThiED</fullName>
        <ecNumber evidence="9">2.5.1.3</ecNumber>
        <ecNumber evidence="8">2.7.1.49</ecNumber>
        <ecNumber evidence="10">2.7.4.7</ecNumber>
    </recommendedName>
</protein>
<evidence type="ECO:0000256" key="12">
    <source>
        <dbReference type="ARBA" id="ARBA00022741"/>
    </source>
</evidence>
<gene>
    <name evidence="25" type="ORF">AYJ05_09040</name>
</gene>
<comment type="catalytic activity">
    <reaction evidence="19">
        <text>2-[(2R,5Z)-2-carboxy-4-methylthiazol-5(2H)-ylidene]ethyl phosphate + 4-amino-2-methyl-5-(diphosphooxymethyl)pyrimidine + 2 H(+) = thiamine phosphate + CO2 + diphosphate</text>
        <dbReference type="Rhea" id="RHEA:47844"/>
        <dbReference type="ChEBI" id="CHEBI:15378"/>
        <dbReference type="ChEBI" id="CHEBI:16526"/>
        <dbReference type="ChEBI" id="CHEBI:33019"/>
        <dbReference type="ChEBI" id="CHEBI:37575"/>
        <dbReference type="ChEBI" id="CHEBI:57841"/>
        <dbReference type="ChEBI" id="CHEBI:62899"/>
        <dbReference type="EC" id="2.5.1.3"/>
    </reaction>
</comment>
<dbReference type="EMBL" id="LSTQ01000010">
    <property type="protein sequence ID" value="OAH29963.1"/>
    <property type="molecule type" value="Genomic_DNA"/>
</dbReference>
<dbReference type="Pfam" id="PF08543">
    <property type="entry name" value="Phos_pyr_kin"/>
    <property type="match status" value="1"/>
</dbReference>
<dbReference type="EC" id="2.7.4.7" evidence="10"/>
<evidence type="ECO:0000256" key="4">
    <source>
        <dbReference type="ARBA" id="ARBA00003814"/>
    </source>
</evidence>
<evidence type="ECO:0000256" key="8">
    <source>
        <dbReference type="ARBA" id="ARBA00012135"/>
    </source>
</evidence>
<dbReference type="GO" id="GO:0008902">
    <property type="term" value="F:hydroxymethylpyrimidine kinase activity"/>
    <property type="evidence" value="ECO:0007669"/>
    <property type="project" value="UniProtKB-EC"/>
</dbReference>
<comment type="similarity">
    <text evidence="21">In the central section; belongs to the ThiD family.</text>
</comment>
<dbReference type="GO" id="GO:0009228">
    <property type="term" value="P:thiamine biosynthetic process"/>
    <property type="evidence" value="ECO:0007669"/>
    <property type="project" value="UniProtKB-KW"/>
</dbReference>
<reference evidence="26" key="1">
    <citation type="submission" date="2016-02" db="EMBL/GenBank/DDBJ databases">
        <authorList>
            <person name="Kaur G."/>
            <person name="Nair G.R."/>
            <person name="Mayilraj S."/>
        </authorList>
    </citation>
    <scope>NUCLEOTIDE SEQUENCE [LARGE SCALE GENOMIC DNA]</scope>
    <source>
        <strain evidence="26">GA-15</strain>
    </source>
</reference>
<dbReference type="FunFam" id="3.40.1190.20:FF:000003">
    <property type="entry name" value="Phosphomethylpyrimidine kinase ThiD"/>
    <property type="match status" value="1"/>
</dbReference>
<proteinExistence type="inferred from homology"/>
<dbReference type="Gene3D" id="3.40.1190.20">
    <property type="match status" value="1"/>
</dbReference>
<dbReference type="STRING" id="1705.CA21670_12920"/>
<comment type="function">
    <text evidence="4">Condenses 4-methyl-5-(beta-hydroxyethyl)thiazole monophosphate (THZ-P) and 2-methyl-4-amino-5-hydroxymethyl pyrimidine pyrophosphate (HMP-PP) to form thiamine monophosphate (TMP).</text>
</comment>
<evidence type="ECO:0000256" key="21">
    <source>
        <dbReference type="ARBA" id="ARBA00061288"/>
    </source>
</evidence>
<dbReference type="InterPro" id="IPR013749">
    <property type="entry name" value="PM/HMP-P_kinase-1"/>
</dbReference>
<keyword evidence="13 25" id="KW-0418">Kinase</keyword>
<dbReference type="GO" id="GO:0005829">
    <property type="term" value="C:cytosol"/>
    <property type="evidence" value="ECO:0007669"/>
    <property type="project" value="TreeGrafter"/>
</dbReference>
<evidence type="ECO:0000256" key="3">
    <source>
        <dbReference type="ARBA" id="ARBA00001946"/>
    </source>
</evidence>
<evidence type="ECO:0000256" key="22">
    <source>
        <dbReference type="ARBA" id="ARBA00061559"/>
    </source>
</evidence>
<evidence type="ECO:0000256" key="19">
    <source>
        <dbReference type="ARBA" id="ARBA00047883"/>
    </source>
</evidence>
<dbReference type="CDD" id="cd01169">
    <property type="entry name" value="HMPP_kinase"/>
    <property type="match status" value="1"/>
</dbReference>
<keyword evidence="14" id="KW-0067">ATP-binding</keyword>
<dbReference type="GO" id="GO:0005524">
    <property type="term" value="F:ATP binding"/>
    <property type="evidence" value="ECO:0007669"/>
    <property type="project" value="UniProtKB-KW"/>
</dbReference>
<organism evidence="25 26">
    <name type="scientific">Corynebacterium stationis</name>
    <dbReference type="NCBI Taxonomy" id="1705"/>
    <lineage>
        <taxon>Bacteria</taxon>
        <taxon>Bacillati</taxon>
        <taxon>Actinomycetota</taxon>
        <taxon>Actinomycetes</taxon>
        <taxon>Mycobacteriales</taxon>
        <taxon>Corynebacteriaceae</taxon>
        <taxon>Corynebacterium</taxon>
    </lineage>
</organism>
<evidence type="ECO:0000256" key="15">
    <source>
        <dbReference type="ARBA" id="ARBA00022977"/>
    </source>
</evidence>
<dbReference type="Proteomes" id="UP000076947">
    <property type="component" value="Unassembled WGS sequence"/>
</dbReference>
<evidence type="ECO:0000256" key="2">
    <source>
        <dbReference type="ARBA" id="ARBA00000565"/>
    </source>
</evidence>
<comment type="cofactor">
    <cofactor evidence="3">
        <name>Mg(2+)</name>
        <dbReference type="ChEBI" id="CHEBI:18420"/>
    </cofactor>
</comment>
<evidence type="ECO:0000313" key="25">
    <source>
        <dbReference type="EMBL" id="OAH29963.1"/>
    </source>
</evidence>
<evidence type="ECO:0000256" key="16">
    <source>
        <dbReference type="ARBA" id="ARBA00023268"/>
    </source>
</evidence>
<evidence type="ECO:0000256" key="14">
    <source>
        <dbReference type="ARBA" id="ARBA00022840"/>
    </source>
</evidence>
<evidence type="ECO:0000259" key="24">
    <source>
        <dbReference type="Pfam" id="PF08543"/>
    </source>
</evidence>
<dbReference type="GO" id="GO:0004789">
    <property type="term" value="F:thiamine-phosphate diphosphorylase activity"/>
    <property type="evidence" value="ECO:0007669"/>
    <property type="project" value="UniProtKB-EC"/>
</dbReference>
<comment type="caution">
    <text evidence="25">The sequence shown here is derived from an EMBL/GenBank/DDBJ whole genome shotgun (WGS) entry which is preliminary data.</text>
</comment>
<evidence type="ECO:0000256" key="10">
    <source>
        <dbReference type="ARBA" id="ARBA00012963"/>
    </source>
</evidence>
<evidence type="ECO:0000256" key="18">
    <source>
        <dbReference type="ARBA" id="ARBA00047851"/>
    </source>
</evidence>
<evidence type="ECO:0000313" key="26">
    <source>
        <dbReference type="Proteomes" id="UP000076947"/>
    </source>
</evidence>
<dbReference type="SUPFAM" id="SSF53613">
    <property type="entry name" value="Ribokinase-like"/>
    <property type="match status" value="1"/>
</dbReference>
<dbReference type="InterPro" id="IPR029056">
    <property type="entry name" value="Ribokinase-like"/>
</dbReference>
<dbReference type="PANTHER" id="PTHR20858">
    <property type="entry name" value="PHOSPHOMETHYLPYRIMIDINE KINASE"/>
    <property type="match status" value="1"/>
</dbReference>
<evidence type="ECO:0000256" key="23">
    <source>
        <dbReference type="ARBA" id="ARBA00067202"/>
    </source>
</evidence>
<keyword evidence="12" id="KW-0547">Nucleotide-binding</keyword>
<evidence type="ECO:0000256" key="20">
    <source>
        <dbReference type="ARBA" id="ARBA00061283"/>
    </source>
</evidence>
<dbReference type="UniPathway" id="UPA00060">
    <property type="reaction ID" value="UER00138"/>
</dbReference>
<evidence type="ECO:0000256" key="5">
    <source>
        <dbReference type="ARBA" id="ARBA00003848"/>
    </source>
</evidence>
<comment type="similarity">
    <text evidence="20">In the N-terminal section; belongs to the thiamine-phosphate synthase family.</text>
</comment>
<comment type="pathway">
    <text evidence="6">Cofactor biosynthesis; thiamine diphosphate biosynthesis; 4-amino-2-methyl-5-diphosphomethylpyrimidine from 5-amino-1-(5-phospho-D-ribosyl)imidazole: step 3/3.</text>
</comment>
<name>A0A177IM96_9CORY</name>
<evidence type="ECO:0000256" key="6">
    <source>
        <dbReference type="ARBA" id="ARBA00004769"/>
    </source>
</evidence>
<dbReference type="PANTHER" id="PTHR20858:SF17">
    <property type="entry name" value="HYDROXYMETHYLPYRIMIDINE_PHOSPHOMETHYLPYRIMIDINE KINASE THI20-RELATED"/>
    <property type="match status" value="1"/>
</dbReference>
<dbReference type="GO" id="GO:0008972">
    <property type="term" value="F:phosphomethylpyrimidine kinase activity"/>
    <property type="evidence" value="ECO:0007669"/>
    <property type="project" value="UniProtKB-EC"/>
</dbReference>
<comment type="catalytic activity">
    <reaction evidence="18">
        <text>2-(2-carboxy-4-methylthiazol-5-yl)ethyl phosphate + 4-amino-2-methyl-5-(diphosphooxymethyl)pyrimidine + 2 H(+) = thiamine phosphate + CO2 + diphosphate</text>
        <dbReference type="Rhea" id="RHEA:47848"/>
        <dbReference type="ChEBI" id="CHEBI:15378"/>
        <dbReference type="ChEBI" id="CHEBI:16526"/>
        <dbReference type="ChEBI" id="CHEBI:33019"/>
        <dbReference type="ChEBI" id="CHEBI:37575"/>
        <dbReference type="ChEBI" id="CHEBI:57841"/>
        <dbReference type="ChEBI" id="CHEBI:62890"/>
        <dbReference type="EC" id="2.5.1.3"/>
    </reaction>
</comment>
<evidence type="ECO:0000256" key="17">
    <source>
        <dbReference type="ARBA" id="ARBA00047334"/>
    </source>
</evidence>
<comment type="catalytic activity">
    <reaction evidence="2">
        <text>4-amino-2-methyl-5-(phosphooxymethyl)pyrimidine + ATP = 4-amino-2-methyl-5-(diphosphooxymethyl)pyrimidine + ADP</text>
        <dbReference type="Rhea" id="RHEA:19893"/>
        <dbReference type="ChEBI" id="CHEBI:30616"/>
        <dbReference type="ChEBI" id="CHEBI:57841"/>
        <dbReference type="ChEBI" id="CHEBI:58354"/>
        <dbReference type="ChEBI" id="CHEBI:456216"/>
        <dbReference type="EC" id="2.7.4.7"/>
    </reaction>
</comment>
<comment type="pathway">
    <text evidence="7">Cofactor biosynthesis; thiamine diphosphate biosynthesis; thiamine phosphate from 4-amino-2-methyl-5-diphosphomethylpyrimidine and 4-methyl-5-(2-phosphoethyl)-thiazole: step 1/1.</text>
</comment>
<comment type="similarity">
    <text evidence="22">In the C-terminal section; belongs to the thiaminase-2 family.</text>
</comment>
<dbReference type="AlphaFoldDB" id="A0A177IM96"/>
<dbReference type="InterPro" id="IPR004399">
    <property type="entry name" value="HMP/HMP-P_kinase_dom"/>
</dbReference>
<comment type="function">
    <text evidence="5">Catalyzes the phosphorylation of hydroxymethylpyrimidine phosphate (HMP-P) to HMP-PP, and of HMP to HMP-P.</text>
</comment>
<comment type="catalytic activity">
    <reaction evidence="17">
        <text>4-methyl-5-(2-phosphooxyethyl)-thiazole + 4-amino-2-methyl-5-(diphosphooxymethyl)pyrimidine + H(+) = thiamine phosphate + diphosphate</text>
        <dbReference type="Rhea" id="RHEA:22328"/>
        <dbReference type="ChEBI" id="CHEBI:15378"/>
        <dbReference type="ChEBI" id="CHEBI:33019"/>
        <dbReference type="ChEBI" id="CHEBI:37575"/>
        <dbReference type="ChEBI" id="CHEBI:57841"/>
        <dbReference type="ChEBI" id="CHEBI:58296"/>
        <dbReference type="EC" id="2.5.1.3"/>
    </reaction>
</comment>
<dbReference type="GO" id="GO:0009229">
    <property type="term" value="P:thiamine diphosphate biosynthetic process"/>
    <property type="evidence" value="ECO:0007669"/>
    <property type="project" value="UniProtKB-UniPathway"/>
</dbReference>
<dbReference type="NCBIfam" id="TIGR00097">
    <property type="entry name" value="HMP-P_kinase"/>
    <property type="match status" value="1"/>
</dbReference>
<evidence type="ECO:0000256" key="13">
    <source>
        <dbReference type="ARBA" id="ARBA00022777"/>
    </source>
</evidence>